<evidence type="ECO:0000256" key="2">
    <source>
        <dbReference type="SAM" id="SignalP"/>
    </source>
</evidence>
<keyword evidence="1 2" id="KW-0732">Signal</keyword>
<protein>
    <submittedName>
        <fullName evidence="3">FG-GAP-like repeat-containing protein</fullName>
    </submittedName>
</protein>
<sequence length="406" mass="42664">MRKRLRRSAATLAGLVLASTGLTTVNAASAAADAYACPAGYFCGWSGESATGQMYKTNKSVADLGAWDNRIRSYANRTSSIACVYEDKNYAASGGYFPDRPAGAGTYSSYPTATTSSIKFVPTERECSQPAYPVWFSETSPKAWGFGDMNGDRKADVVVRDTAGRLWFSSGDGTGRLIGTGGWNGMNALTRHGDFSGDGREDLIAREAATGTLWLYPGTGNGSVGTRKLIGTGGWNGMSNITAFGDLTGDGRADLIAVERSTGKLWLYPGTSTGALGSRKLIGTGGWNAMNALVGVGDMNGDGRPDLYAREASTGKLWLYPGRSAALGGRVLVGSGGWNAMANLIANGDSSGDGRPDLVTVTNEKYVLDGYPGNPGWLVTYRGLGNGLLSRGERTNGEWWGLNGFC</sequence>
<organism evidence="3 4">
    <name type="scientific">Streptomyces yunnanensis</name>
    <dbReference type="NCBI Taxonomy" id="156453"/>
    <lineage>
        <taxon>Bacteria</taxon>
        <taxon>Bacillati</taxon>
        <taxon>Actinomycetota</taxon>
        <taxon>Actinomycetes</taxon>
        <taxon>Kitasatosporales</taxon>
        <taxon>Streptomycetaceae</taxon>
        <taxon>Streptomyces</taxon>
    </lineage>
</organism>
<dbReference type="Gene3D" id="2.115.10.10">
    <property type="entry name" value="Tachylectin 2"/>
    <property type="match status" value="2"/>
</dbReference>
<keyword evidence="4" id="KW-1185">Reference proteome</keyword>
<evidence type="ECO:0000256" key="1">
    <source>
        <dbReference type="ARBA" id="ARBA00022729"/>
    </source>
</evidence>
<gene>
    <name evidence="3" type="ORF">MOV08_39625</name>
</gene>
<dbReference type="Pfam" id="PF13517">
    <property type="entry name" value="FG-GAP_3"/>
    <property type="match status" value="1"/>
</dbReference>
<name>A0ABY8AJ36_9ACTN</name>
<dbReference type="EMBL" id="CP095749">
    <property type="protein sequence ID" value="WEB44794.1"/>
    <property type="molecule type" value="Genomic_DNA"/>
</dbReference>
<evidence type="ECO:0000313" key="4">
    <source>
        <dbReference type="Proteomes" id="UP001218629"/>
    </source>
</evidence>
<dbReference type="Pfam" id="PF03995">
    <property type="entry name" value="Inhibitor_I36"/>
    <property type="match status" value="1"/>
</dbReference>
<accession>A0ABY8AJ36</accession>
<dbReference type="Proteomes" id="UP001218629">
    <property type="component" value="Chromosome"/>
</dbReference>
<dbReference type="InterPro" id="IPR028994">
    <property type="entry name" value="Integrin_alpha_N"/>
</dbReference>
<dbReference type="InterPro" id="IPR013517">
    <property type="entry name" value="FG-GAP"/>
</dbReference>
<proteinExistence type="predicted"/>
<dbReference type="PANTHER" id="PTHR46580:SF4">
    <property type="entry name" value="ATP_GTP-BINDING PROTEIN"/>
    <property type="match status" value="1"/>
</dbReference>
<reference evidence="3 4" key="1">
    <citation type="submission" date="2022-03" db="EMBL/GenBank/DDBJ databases">
        <title>Streptomyces yunnanensis P86,complete genome.</title>
        <authorList>
            <person name="Chen S."/>
            <person name="Zhang Q."/>
        </authorList>
    </citation>
    <scope>NUCLEOTIDE SEQUENCE [LARGE SCALE GENOMIC DNA]</scope>
    <source>
        <strain evidence="3 4">P86</strain>
    </source>
</reference>
<evidence type="ECO:0000313" key="3">
    <source>
        <dbReference type="EMBL" id="WEB44794.1"/>
    </source>
</evidence>
<dbReference type="SUPFAM" id="SSF69318">
    <property type="entry name" value="Integrin alpha N-terminal domain"/>
    <property type="match status" value="1"/>
</dbReference>
<feature type="chain" id="PRO_5046644405" evidence="2">
    <location>
        <begin position="31"/>
        <end position="406"/>
    </location>
</feature>
<dbReference type="PANTHER" id="PTHR46580">
    <property type="entry name" value="SENSOR KINASE-RELATED"/>
    <property type="match status" value="1"/>
</dbReference>
<feature type="signal peptide" evidence="2">
    <location>
        <begin position="1"/>
        <end position="30"/>
    </location>
</feature>
<dbReference type="RefSeq" id="WP_275310973.1">
    <property type="nucleotide sequence ID" value="NZ_CP095749.1"/>
</dbReference>